<proteinExistence type="inferred from homology"/>
<evidence type="ECO:0000256" key="2">
    <source>
        <dbReference type="ARBA" id="ARBA00023002"/>
    </source>
</evidence>
<name>A0A0W8FYF2_9ZZZZ</name>
<dbReference type="InterPro" id="IPR002347">
    <property type="entry name" value="SDR_fam"/>
</dbReference>
<dbReference type="EMBL" id="LNQE01000590">
    <property type="protein sequence ID" value="KUG25841.1"/>
    <property type="molecule type" value="Genomic_DNA"/>
</dbReference>
<organism evidence="3">
    <name type="scientific">hydrocarbon metagenome</name>
    <dbReference type="NCBI Taxonomy" id="938273"/>
    <lineage>
        <taxon>unclassified sequences</taxon>
        <taxon>metagenomes</taxon>
        <taxon>ecological metagenomes</taxon>
    </lineage>
</organism>
<comment type="caution">
    <text evidence="3">The sequence shown here is derived from an EMBL/GenBank/DDBJ whole genome shotgun (WGS) entry which is preliminary data.</text>
</comment>
<dbReference type="Pfam" id="PF00106">
    <property type="entry name" value="adh_short"/>
    <property type="match status" value="1"/>
</dbReference>
<comment type="similarity">
    <text evidence="1">Belongs to the short-chain dehydrogenases/reductases (SDR) family.</text>
</comment>
<dbReference type="PRINTS" id="PR00080">
    <property type="entry name" value="SDRFAMILY"/>
</dbReference>
<dbReference type="PROSITE" id="PS00061">
    <property type="entry name" value="ADH_SHORT"/>
    <property type="match status" value="1"/>
</dbReference>
<dbReference type="InterPro" id="IPR020904">
    <property type="entry name" value="Sc_DH/Rdtase_CS"/>
</dbReference>
<sequence>MKLENKNAVVTGGAMGIGLATVTKLLEKGCNVTVWDLNEEAIINAKNELAKYKGKIFFHLCDVTDKAKVYELAEIAKQEMGKVHILINNAGYVKGGYLEEQPDEDWEKTIDVNLTSLIYTTKAFLSDMYEQNEGFIVNISSASSMLGVSQMAVYTATKWAVWGFTESLRFEALTKGKKGVKFSSIHPSYLAKGMFEGAKLNFLGNLIVPLVKSHEVIAKAIVIDALKKEKTCIKRPRTVRLAVLFRGILPDKLFQKVIVLLGIHKSMSGWKGRR</sequence>
<evidence type="ECO:0000313" key="3">
    <source>
        <dbReference type="EMBL" id="KUG25841.1"/>
    </source>
</evidence>
<dbReference type="Gene3D" id="3.40.50.720">
    <property type="entry name" value="NAD(P)-binding Rossmann-like Domain"/>
    <property type="match status" value="1"/>
</dbReference>
<dbReference type="PANTHER" id="PTHR24322:SF736">
    <property type="entry name" value="RETINOL DEHYDROGENASE 10"/>
    <property type="match status" value="1"/>
</dbReference>
<dbReference type="InterPro" id="IPR036291">
    <property type="entry name" value="NAD(P)-bd_dom_sf"/>
</dbReference>
<evidence type="ECO:0000256" key="1">
    <source>
        <dbReference type="ARBA" id="ARBA00006484"/>
    </source>
</evidence>
<accession>A0A0W8FYF2</accession>
<dbReference type="EC" id="1.1.1.100" evidence="3"/>
<dbReference type="SUPFAM" id="SSF51735">
    <property type="entry name" value="NAD(P)-binding Rossmann-fold domains"/>
    <property type="match status" value="1"/>
</dbReference>
<reference evidence="3" key="1">
    <citation type="journal article" date="2015" name="Proc. Natl. Acad. Sci. U.S.A.">
        <title>Networks of energetic and metabolic interactions define dynamics in microbial communities.</title>
        <authorList>
            <person name="Embree M."/>
            <person name="Liu J.K."/>
            <person name="Al-Bassam M.M."/>
            <person name="Zengler K."/>
        </authorList>
    </citation>
    <scope>NUCLEOTIDE SEQUENCE</scope>
</reference>
<keyword evidence="2 3" id="KW-0560">Oxidoreductase</keyword>
<protein>
    <submittedName>
        <fullName evidence="3">3-oxoacyl-acp reductase</fullName>
        <ecNumber evidence="3">1.1.1.100</ecNumber>
    </submittedName>
</protein>
<dbReference type="PANTHER" id="PTHR24322">
    <property type="entry name" value="PKSB"/>
    <property type="match status" value="1"/>
</dbReference>
<gene>
    <name evidence="3" type="ORF">ASZ90_004324</name>
</gene>
<dbReference type="GO" id="GO:0004316">
    <property type="term" value="F:3-oxoacyl-[acyl-carrier-protein] reductase (NADPH) activity"/>
    <property type="evidence" value="ECO:0007669"/>
    <property type="project" value="UniProtKB-EC"/>
</dbReference>
<dbReference type="PRINTS" id="PR00081">
    <property type="entry name" value="GDHRDH"/>
</dbReference>
<dbReference type="AlphaFoldDB" id="A0A0W8FYF2"/>